<dbReference type="InterPro" id="IPR000326">
    <property type="entry name" value="PAP2/HPO"/>
</dbReference>
<dbReference type="PANTHER" id="PTHR11247:SF1">
    <property type="entry name" value="DOLICHYLDIPHOSPHATASE 1"/>
    <property type="match status" value="1"/>
</dbReference>
<keyword evidence="4 6" id="KW-1133">Transmembrane helix</keyword>
<evidence type="ECO:0000313" key="8">
    <source>
        <dbReference type="EMBL" id="WEW61503.1"/>
    </source>
</evidence>
<dbReference type="EMBL" id="CP120631">
    <property type="protein sequence ID" value="WEW61503.1"/>
    <property type="molecule type" value="Genomic_DNA"/>
</dbReference>
<dbReference type="SMART" id="SM00014">
    <property type="entry name" value="acidPPc"/>
    <property type="match status" value="1"/>
</dbReference>
<dbReference type="GO" id="GO:0047874">
    <property type="term" value="F:dolichyldiphosphatase activity"/>
    <property type="evidence" value="ECO:0007669"/>
    <property type="project" value="UniProtKB-UniRule"/>
</dbReference>
<evidence type="ECO:0000256" key="4">
    <source>
        <dbReference type="ARBA" id="ARBA00022989"/>
    </source>
</evidence>
<dbReference type="Pfam" id="PF01569">
    <property type="entry name" value="PAP2"/>
    <property type="match status" value="1"/>
</dbReference>
<dbReference type="GO" id="GO:0005789">
    <property type="term" value="C:endoplasmic reticulum membrane"/>
    <property type="evidence" value="ECO:0007669"/>
    <property type="project" value="UniProtKB-SubCell"/>
</dbReference>
<dbReference type="InterPro" id="IPR039667">
    <property type="entry name" value="Dolichyldiphosphatase_PAP2"/>
</dbReference>
<keyword evidence="2 6" id="KW-0812">Transmembrane</keyword>
<comment type="catalytic activity">
    <reaction evidence="6">
        <text>a di-trans,poly-cis-dolichyl diphosphate + H2O = a di-trans,poly-cis-dolichyl phosphate + phosphate + H(+)</text>
        <dbReference type="Rhea" id="RHEA:14385"/>
        <dbReference type="Rhea" id="RHEA-COMP:19498"/>
        <dbReference type="Rhea" id="RHEA-COMP:19506"/>
        <dbReference type="ChEBI" id="CHEBI:15377"/>
        <dbReference type="ChEBI" id="CHEBI:15378"/>
        <dbReference type="ChEBI" id="CHEBI:43474"/>
        <dbReference type="ChEBI" id="CHEBI:57497"/>
        <dbReference type="ChEBI" id="CHEBI:57683"/>
        <dbReference type="EC" id="3.6.1.43"/>
    </reaction>
</comment>
<comment type="similarity">
    <text evidence="6">Belongs to the dolichyldiphosphatase family.</text>
</comment>
<feature type="transmembrane region" description="Helical" evidence="6">
    <location>
        <begin position="135"/>
        <end position="157"/>
    </location>
</feature>
<keyword evidence="3 6" id="KW-0378">Hydrolase</keyword>
<dbReference type="CDD" id="cd03382">
    <property type="entry name" value="PAP2_dolichyldiphosphatase"/>
    <property type="match status" value="1"/>
</dbReference>
<accession>A0AAF0DN89</accession>
<comment type="function">
    <text evidence="6">Required for efficient N-glycosylation. Necessary for maintaining optimal levels of dolichol-linked oligosaccharides. Hydrolyzes dolichyl pyrophosphate at a very high rate and dolichyl monophosphate at a much lower rate. Does not act on phosphatidate.</text>
</comment>
<comment type="pathway">
    <text evidence="6">Protein modification; protein glycosylation.</text>
</comment>
<dbReference type="AlphaFoldDB" id="A0AAF0DN89"/>
<dbReference type="PANTHER" id="PTHR11247">
    <property type="entry name" value="PALMITOYL-PROTEIN THIOESTERASE/DOLICHYLDIPHOSPHATASE 1"/>
    <property type="match status" value="1"/>
</dbReference>
<feature type="transmembrane region" description="Helical" evidence="6">
    <location>
        <begin position="26"/>
        <end position="49"/>
    </location>
</feature>
<dbReference type="Proteomes" id="UP001219355">
    <property type="component" value="Chromosome 5"/>
</dbReference>
<feature type="transmembrane region" description="Helical" evidence="6">
    <location>
        <begin position="97"/>
        <end position="114"/>
    </location>
</feature>
<dbReference type="SUPFAM" id="SSF48317">
    <property type="entry name" value="Acid phosphatase/Vanadium-dependent haloperoxidase"/>
    <property type="match status" value="1"/>
</dbReference>
<feature type="domain" description="Phosphatidic acid phosphatase type 2/haloperoxidase" evidence="7">
    <location>
        <begin position="56"/>
        <end position="178"/>
    </location>
</feature>
<name>A0AAF0DN89_9EURO</name>
<dbReference type="GO" id="GO:0006487">
    <property type="term" value="P:protein N-linked glycosylation"/>
    <property type="evidence" value="ECO:0007669"/>
    <property type="project" value="UniProtKB-UniRule"/>
</dbReference>
<evidence type="ECO:0000256" key="5">
    <source>
        <dbReference type="ARBA" id="ARBA00023136"/>
    </source>
</evidence>
<evidence type="ECO:0000256" key="1">
    <source>
        <dbReference type="ARBA" id="ARBA00004141"/>
    </source>
</evidence>
<gene>
    <name evidence="8" type="ORF">PRK78_006993</name>
</gene>
<dbReference type="GO" id="GO:0008610">
    <property type="term" value="P:lipid biosynthetic process"/>
    <property type="evidence" value="ECO:0007669"/>
    <property type="project" value="TreeGrafter"/>
</dbReference>
<protein>
    <recommendedName>
        <fullName evidence="6">Dolichyldiphosphatase</fullName>
        <ecNumber evidence="6">3.6.1.43</ecNumber>
    </recommendedName>
</protein>
<evidence type="ECO:0000256" key="2">
    <source>
        <dbReference type="ARBA" id="ARBA00022692"/>
    </source>
</evidence>
<sequence>MDENKMEMPLASFSLTHVHYNPEDPLSYLCAFLSLVPQALVVIYITLIWSSREVEVLLMFAGQMLCEALNFSLKRLIQEERPHQIYGKGYGMPSSHSQFVAFFAFSVTLFLLFRHNPTTSSTLPNDSPSTFTQRVAMSLLACLGAAAVASSRVYLHYHSAKQVLVGVLAGSGFALVWYLLGAYLRMSGWIEWFLEAKIPRSLRMRDLLMGEDLAEAGWQRWKMRQRAFNRAKKFS</sequence>
<dbReference type="InterPro" id="IPR036938">
    <property type="entry name" value="PAP2/HPO_sf"/>
</dbReference>
<keyword evidence="5 6" id="KW-0472">Membrane</keyword>
<feature type="transmembrane region" description="Helical" evidence="6">
    <location>
        <begin position="163"/>
        <end position="184"/>
    </location>
</feature>
<dbReference type="Gene3D" id="1.20.144.10">
    <property type="entry name" value="Phosphatidic acid phosphatase type 2/haloperoxidase"/>
    <property type="match status" value="1"/>
</dbReference>
<keyword evidence="6" id="KW-0256">Endoplasmic reticulum</keyword>
<dbReference type="EC" id="3.6.1.43" evidence="6"/>
<reference evidence="8" key="1">
    <citation type="submission" date="2023-03" db="EMBL/GenBank/DDBJ databases">
        <title>Emydomyces testavorans Genome Sequence.</title>
        <authorList>
            <person name="Hoyer L."/>
        </authorList>
    </citation>
    <scope>NUCLEOTIDE SEQUENCE</scope>
    <source>
        <strain evidence="8">16-2883</strain>
    </source>
</reference>
<evidence type="ECO:0000259" key="7">
    <source>
        <dbReference type="SMART" id="SM00014"/>
    </source>
</evidence>
<proteinExistence type="inferred from homology"/>
<evidence type="ECO:0000256" key="3">
    <source>
        <dbReference type="ARBA" id="ARBA00022801"/>
    </source>
</evidence>
<evidence type="ECO:0000313" key="9">
    <source>
        <dbReference type="Proteomes" id="UP001219355"/>
    </source>
</evidence>
<keyword evidence="9" id="KW-1185">Reference proteome</keyword>
<comment type="subcellular location">
    <subcellularLocation>
        <location evidence="6">Endoplasmic reticulum membrane</location>
        <topology evidence="6">Multi-pass membrane protein</topology>
    </subcellularLocation>
    <subcellularLocation>
        <location evidence="1">Membrane</location>
        <topology evidence="1">Multi-pass membrane protein</topology>
    </subcellularLocation>
</comment>
<organism evidence="8 9">
    <name type="scientific">Emydomyces testavorans</name>
    <dbReference type="NCBI Taxonomy" id="2070801"/>
    <lineage>
        <taxon>Eukaryota</taxon>
        <taxon>Fungi</taxon>
        <taxon>Dikarya</taxon>
        <taxon>Ascomycota</taxon>
        <taxon>Pezizomycotina</taxon>
        <taxon>Eurotiomycetes</taxon>
        <taxon>Eurotiomycetidae</taxon>
        <taxon>Onygenales</taxon>
        <taxon>Nannizziopsiaceae</taxon>
        <taxon>Emydomyces</taxon>
    </lineage>
</organism>
<evidence type="ECO:0000256" key="6">
    <source>
        <dbReference type="RuleBase" id="RU367078"/>
    </source>
</evidence>